<name>A0A2V4AMP0_9PSEU</name>
<dbReference type="PANTHER" id="PTHR30163">
    <property type="entry name" value="MEMBRANE-BOUND LYTIC MUREIN TRANSGLYCOSYLASE B"/>
    <property type="match status" value="1"/>
</dbReference>
<evidence type="ECO:0000313" key="2">
    <source>
        <dbReference type="Proteomes" id="UP000249915"/>
    </source>
</evidence>
<dbReference type="PANTHER" id="PTHR30163:SF8">
    <property type="entry name" value="LYTIC MUREIN TRANSGLYCOSYLASE"/>
    <property type="match status" value="1"/>
</dbReference>
<accession>A0A2V4AMP0</accession>
<protein>
    <submittedName>
        <fullName evidence="1">Murein transglycosylase</fullName>
    </submittedName>
</protein>
<dbReference type="GO" id="GO:0009253">
    <property type="term" value="P:peptidoglycan catabolic process"/>
    <property type="evidence" value="ECO:0007669"/>
    <property type="project" value="TreeGrafter"/>
</dbReference>
<evidence type="ECO:0000313" key="1">
    <source>
        <dbReference type="EMBL" id="PXY21462.1"/>
    </source>
</evidence>
<dbReference type="InterPro" id="IPR043426">
    <property type="entry name" value="MltB-like"/>
</dbReference>
<dbReference type="Proteomes" id="UP000249915">
    <property type="component" value="Unassembled WGS sequence"/>
</dbReference>
<dbReference type="Gene3D" id="1.10.530.10">
    <property type="match status" value="1"/>
</dbReference>
<reference evidence="1 2" key="1">
    <citation type="submission" date="2016-07" db="EMBL/GenBank/DDBJ databases">
        <title>Draft genome sequence of Prauserella muralis DSM 45305, isolated from a mould-covered wall in an indoor environment.</title>
        <authorList>
            <person name="Ruckert C."/>
            <person name="Albersmeier A."/>
            <person name="Jiang C.-L."/>
            <person name="Jiang Y."/>
            <person name="Kalinowski J."/>
            <person name="Schneider O."/>
            <person name="Winkler A."/>
            <person name="Zotchev S.B."/>
        </authorList>
    </citation>
    <scope>NUCLEOTIDE SEQUENCE [LARGE SCALE GENOMIC DNA]</scope>
    <source>
        <strain evidence="1 2">DSM 45305</strain>
    </source>
</reference>
<proteinExistence type="predicted"/>
<dbReference type="EMBL" id="MASW01000006">
    <property type="protein sequence ID" value="PXY21462.1"/>
    <property type="molecule type" value="Genomic_DNA"/>
</dbReference>
<comment type="caution">
    <text evidence="1">The sequence shown here is derived from an EMBL/GenBank/DDBJ whole genome shotgun (WGS) entry which is preliminary data.</text>
</comment>
<keyword evidence="2" id="KW-1185">Reference proteome</keyword>
<dbReference type="InterPro" id="IPR023346">
    <property type="entry name" value="Lysozyme-like_dom_sf"/>
</dbReference>
<gene>
    <name evidence="1" type="ORF">BAY60_27835</name>
</gene>
<sequence>MATGLTLIFTIGMNRGDEGSAAPIPVPDRRPQPHAAVPRAAVAAPVDRPAASDQAELDAWSERVAASTGVPARALAAYGRAEMWMRGERPGCHLSWGTLAGIGRVESHHGTLDGNGLRGDGTPHRPIIGVPLDGSPGVRRIADTDGGRLDGDRRWDRAVGPMQFLPSTWQRWGGRAVRDGARPDPQNIDDAALAAARYLCWNGRDLRTPVGWWDAVLTYNNSVDYARDVFSGAAAYADATRPRR</sequence>
<dbReference type="SUPFAM" id="SSF53955">
    <property type="entry name" value="Lysozyme-like"/>
    <property type="match status" value="1"/>
</dbReference>
<dbReference type="AlphaFoldDB" id="A0A2V4AMP0"/>
<dbReference type="OrthoDB" id="9796191at2"/>
<dbReference type="RefSeq" id="WP_112284681.1">
    <property type="nucleotide sequence ID" value="NZ_MASW01000006.1"/>
</dbReference>
<dbReference type="GO" id="GO:0008933">
    <property type="term" value="F:peptidoglycan lytic transglycosylase activity"/>
    <property type="evidence" value="ECO:0007669"/>
    <property type="project" value="TreeGrafter"/>
</dbReference>
<organism evidence="1 2">
    <name type="scientific">Prauserella muralis</name>
    <dbReference type="NCBI Taxonomy" id="588067"/>
    <lineage>
        <taxon>Bacteria</taxon>
        <taxon>Bacillati</taxon>
        <taxon>Actinomycetota</taxon>
        <taxon>Actinomycetes</taxon>
        <taxon>Pseudonocardiales</taxon>
        <taxon>Pseudonocardiaceae</taxon>
        <taxon>Prauserella</taxon>
    </lineage>
</organism>